<evidence type="ECO:0000259" key="4">
    <source>
        <dbReference type="Pfam" id="PF09588"/>
    </source>
</evidence>
<dbReference type="InterPro" id="IPR011335">
    <property type="entry name" value="Restrct_endonuc-II-like"/>
</dbReference>
<dbReference type="EMBL" id="JAWQEG010002498">
    <property type="protein sequence ID" value="KAK3871547.1"/>
    <property type="molecule type" value="Genomic_DNA"/>
</dbReference>
<dbReference type="GO" id="GO:0006281">
    <property type="term" value="P:DNA repair"/>
    <property type="evidence" value="ECO:0007669"/>
    <property type="project" value="UniProtKB-ARBA"/>
</dbReference>
<evidence type="ECO:0000256" key="1">
    <source>
        <dbReference type="ARBA" id="ARBA00004123"/>
    </source>
</evidence>
<evidence type="ECO:0000313" key="6">
    <source>
        <dbReference type="EMBL" id="KAK3871547.1"/>
    </source>
</evidence>
<feature type="region of interest" description="Disordered" evidence="2">
    <location>
        <begin position="48"/>
        <end position="80"/>
    </location>
</feature>
<feature type="domain" description="Transposase Tc1-like" evidence="3">
    <location>
        <begin position="65"/>
        <end position="131"/>
    </location>
</feature>
<feature type="domain" description="Tc1-like transposase DDE" evidence="5">
    <location>
        <begin position="141"/>
        <end position="285"/>
    </location>
</feature>
<proteinExistence type="predicted"/>
<name>A0AAE1FEJ7_PETCI</name>
<feature type="domain" description="YqaJ viral recombinase" evidence="4">
    <location>
        <begin position="441"/>
        <end position="572"/>
    </location>
</feature>
<gene>
    <name evidence="6" type="ORF">Pcinc_023313</name>
</gene>
<evidence type="ECO:0000256" key="2">
    <source>
        <dbReference type="SAM" id="MobiDB-lite"/>
    </source>
</evidence>
<dbReference type="GO" id="GO:0006313">
    <property type="term" value="P:DNA transposition"/>
    <property type="evidence" value="ECO:0007669"/>
    <property type="project" value="InterPro"/>
</dbReference>
<dbReference type="InterPro" id="IPR002492">
    <property type="entry name" value="Transposase_Tc1-like"/>
</dbReference>
<dbReference type="Pfam" id="PF13358">
    <property type="entry name" value="DDE_3"/>
    <property type="match status" value="1"/>
</dbReference>
<keyword evidence="7" id="KW-1185">Reference proteome</keyword>
<dbReference type="GO" id="GO:0003677">
    <property type="term" value="F:DNA binding"/>
    <property type="evidence" value="ECO:0007669"/>
    <property type="project" value="InterPro"/>
</dbReference>
<reference evidence="6" key="1">
    <citation type="submission" date="2023-10" db="EMBL/GenBank/DDBJ databases">
        <title>Genome assemblies of two species of porcelain crab, Petrolisthes cinctipes and Petrolisthes manimaculis (Anomura: Porcellanidae).</title>
        <authorList>
            <person name="Angst P."/>
        </authorList>
    </citation>
    <scope>NUCLEOTIDE SEQUENCE</scope>
    <source>
        <strain evidence="6">PB745_01</strain>
        <tissue evidence="6">Gill</tissue>
    </source>
</reference>
<dbReference type="NCBIfam" id="NF033545">
    <property type="entry name" value="transpos_IS630"/>
    <property type="match status" value="1"/>
</dbReference>
<dbReference type="InterPro" id="IPR038717">
    <property type="entry name" value="Tc1-like_DDE_dom"/>
</dbReference>
<sequence length="626" mass="71126">MISEATRGSIGSLHRLHYTNAQIARELRIAKPTVMRWVERYKLEGNLEARPRTGRPRCTTTQDDQNIKSSIKNNPSSTSLNIKEDHNLRCTTQTVRNRLHSFNLHARKPAKKPYLTEPNMEKRMEYSLNYSDKPASFWENVIFLDEKNFYDTSKATNVWRQPGTRYEAQHVVSDGRSGRIGVALFGWMHSSGVGELVDIGPGKFTRERYIDILENAFLPSVRILLYPYPEEFFLVQDNSPIHNCKLVKDWFSTHPEIKVLPHPPRSPDLNPIEHLWAAMERRSKKKDLGSRYNRASVVKRALDFWESLRGRHGQFVTQKMVESMPRRLSNVTTETKTIPLKSLRTNPREKRKTYSCGGRFLAAVIQGAPAGTTGLIFNHFDNTPNGGENLGVDRLLREFLKGISGPPDCEQFMQFSKVKMTDEMCEAVRIETASQYRSPLWHAVRFGRVTASKAYAVAHSSADISSSLVKLVIGAAKLKDTAAMKRGRELEPRVLSDLKQKIGRVCSTGTYLSPKHPVMGASPDGITDDGQCVVEVKCPVSAKSFRTYIKDDGQVAAKHLAQLQMLLHMTGKTQALLCVADPEYELYTVKIVRVMYDPDYSKSLMEKCQKFWEKTVFLELCNAYSK</sequence>
<evidence type="ECO:0000313" key="7">
    <source>
        <dbReference type="Proteomes" id="UP001286313"/>
    </source>
</evidence>
<dbReference type="Pfam" id="PF09588">
    <property type="entry name" value="YqaJ"/>
    <property type="match status" value="1"/>
</dbReference>
<comment type="subcellular location">
    <subcellularLocation>
        <location evidence="1">Nucleus</location>
    </subcellularLocation>
</comment>
<dbReference type="GO" id="GO:0005634">
    <property type="term" value="C:nucleus"/>
    <property type="evidence" value="ECO:0007669"/>
    <property type="project" value="UniProtKB-SubCell"/>
</dbReference>
<dbReference type="Proteomes" id="UP001286313">
    <property type="component" value="Unassembled WGS sequence"/>
</dbReference>
<dbReference type="InterPro" id="IPR009057">
    <property type="entry name" value="Homeodomain-like_sf"/>
</dbReference>
<dbReference type="InterPro" id="IPR019080">
    <property type="entry name" value="YqaJ_viral_recombinase"/>
</dbReference>
<dbReference type="SUPFAM" id="SSF52980">
    <property type="entry name" value="Restriction endonuclease-like"/>
    <property type="match status" value="1"/>
</dbReference>
<dbReference type="InterPro" id="IPR047655">
    <property type="entry name" value="Transpos_IS630-like"/>
</dbReference>
<dbReference type="SUPFAM" id="SSF46689">
    <property type="entry name" value="Homeodomain-like"/>
    <property type="match status" value="1"/>
</dbReference>
<dbReference type="Gene3D" id="3.90.320.10">
    <property type="match status" value="1"/>
</dbReference>
<dbReference type="InterPro" id="IPR011604">
    <property type="entry name" value="PDDEXK-like_dom_sf"/>
</dbReference>
<organism evidence="6 7">
    <name type="scientific">Petrolisthes cinctipes</name>
    <name type="common">Flat porcelain crab</name>
    <dbReference type="NCBI Taxonomy" id="88211"/>
    <lineage>
        <taxon>Eukaryota</taxon>
        <taxon>Metazoa</taxon>
        <taxon>Ecdysozoa</taxon>
        <taxon>Arthropoda</taxon>
        <taxon>Crustacea</taxon>
        <taxon>Multicrustacea</taxon>
        <taxon>Malacostraca</taxon>
        <taxon>Eumalacostraca</taxon>
        <taxon>Eucarida</taxon>
        <taxon>Decapoda</taxon>
        <taxon>Pleocyemata</taxon>
        <taxon>Anomura</taxon>
        <taxon>Galatheoidea</taxon>
        <taxon>Porcellanidae</taxon>
        <taxon>Petrolisthes</taxon>
    </lineage>
</organism>
<evidence type="ECO:0008006" key="8">
    <source>
        <dbReference type="Google" id="ProtNLM"/>
    </source>
</evidence>
<feature type="compositionally biased region" description="Low complexity" evidence="2">
    <location>
        <begin position="56"/>
        <end position="79"/>
    </location>
</feature>
<dbReference type="Pfam" id="PF13551">
    <property type="entry name" value="HTH_29"/>
    <property type="match status" value="1"/>
</dbReference>
<protein>
    <recommendedName>
        <fullName evidence="8">Transposase</fullName>
    </recommendedName>
</protein>
<dbReference type="AlphaFoldDB" id="A0AAE1FEJ7"/>
<dbReference type="Gene3D" id="3.30.420.10">
    <property type="entry name" value="Ribonuclease H-like superfamily/Ribonuclease H"/>
    <property type="match status" value="1"/>
</dbReference>
<comment type="caution">
    <text evidence="6">The sequence shown here is derived from an EMBL/GenBank/DDBJ whole genome shotgun (WGS) entry which is preliminary data.</text>
</comment>
<dbReference type="InterPro" id="IPR036397">
    <property type="entry name" value="RNaseH_sf"/>
</dbReference>
<accession>A0AAE1FEJ7</accession>
<dbReference type="GO" id="GO:0015074">
    <property type="term" value="P:DNA integration"/>
    <property type="evidence" value="ECO:0007669"/>
    <property type="project" value="InterPro"/>
</dbReference>
<dbReference type="CDD" id="cd22343">
    <property type="entry name" value="PDDEXK_lambda_exonuclease-like"/>
    <property type="match status" value="1"/>
</dbReference>
<dbReference type="Pfam" id="PF01498">
    <property type="entry name" value="HTH_Tnp_Tc3_2"/>
    <property type="match status" value="1"/>
</dbReference>
<dbReference type="PANTHER" id="PTHR39953:SF1">
    <property type="entry name" value="RE54151P"/>
    <property type="match status" value="1"/>
</dbReference>
<dbReference type="PANTHER" id="PTHR39953">
    <property type="entry name" value="RE54151P"/>
    <property type="match status" value="1"/>
</dbReference>
<evidence type="ECO:0000259" key="3">
    <source>
        <dbReference type="Pfam" id="PF01498"/>
    </source>
</evidence>
<evidence type="ECO:0000259" key="5">
    <source>
        <dbReference type="Pfam" id="PF13358"/>
    </source>
</evidence>